<dbReference type="EMBL" id="NMUQ01000003">
    <property type="protein sequence ID" value="OXM13616.1"/>
    <property type="molecule type" value="Genomic_DNA"/>
</dbReference>
<dbReference type="InterPro" id="IPR029062">
    <property type="entry name" value="Class_I_gatase-like"/>
</dbReference>
<organism evidence="2 3">
    <name type="scientific">Paenibacillus herberti</name>
    <dbReference type="NCBI Taxonomy" id="1619309"/>
    <lineage>
        <taxon>Bacteria</taxon>
        <taxon>Bacillati</taxon>
        <taxon>Bacillota</taxon>
        <taxon>Bacilli</taxon>
        <taxon>Bacillales</taxon>
        <taxon>Paenibacillaceae</taxon>
        <taxon>Paenibacillus</taxon>
    </lineage>
</organism>
<dbReference type="RefSeq" id="WP_089526320.1">
    <property type="nucleotide sequence ID" value="NZ_NMUQ01000003.1"/>
</dbReference>
<proteinExistence type="predicted"/>
<keyword evidence="2" id="KW-0378">Hydrolase</keyword>
<dbReference type="OrthoDB" id="9816308at2"/>
<sequence>MVIEVGRGGIAYVPDAGSTAAWGSTAEVLRQAEPSSERKGMWRGSRNMAGFGALVLGDKEEANHPLKARQESLGSILNDDFDIQSTDCYDTLAEGMPADQSLIIACSDRWSQPLTDDQANGLARFVEGGGGLLLLHCGISIASHPRLENLIGASCSEHPPHTRLSFHPVIGKGGIHPAVQDIEPFELTDEPYRYSFLPSTDREVILEYLLDGRRYPAAWVHRTGQGRIVTLMPGHNRDSLQHPQIRRLIRSCSMWASGRI</sequence>
<name>A0A229NUP2_9BACL</name>
<dbReference type="AlphaFoldDB" id="A0A229NUP2"/>
<evidence type="ECO:0000259" key="1">
    <source>
        <dbReference type="Pfam" id="PF06283"/>
    </source>
</evidence>
<gene>
    <name evidence="2" type="ORF">CGZ75_21570</name>
</gene>
<comment type="caution">
    <text evidence="2">The sequence shown here is derived from an EMBL/GenBank/DDBJ whole genome shotgun (WGS) entry which is preliminary data.</text>
</comment>
<dbReference type="GO" id="GO:0016787">
    <property type="term" value="F:hydrolase activity"/>
    <property type="evidence" value="ECO:0007669"/>
    <property type="project" value="UniProtKB-KW"/>
</dbReference>
<dbReference type="Gene3D" id="3.40.50.880">
    <property type="match status" value="1"/>
</dbReference>
<feature type="domain" description="ThuA-like" evidence="1">
    <location>
        <begin position="66"/>
        <end position="256"/>
    </location>
</feature>
<evidence type="ECO:0000313" key="3">
    <source>
        <dbReference type="Proteomes" id="UP000215145"/>
    </source>
</evidence>
<evidence type="ECO:0000313" key="2">
    <source>
        <dbReference type="EMBL" id="OXM13616.1"/>
    </source>
</evidence>
<dbReference type="Proteomes" id="UP000215145">
    <property type="component" value="Unassembled WGS sequence"/>
</dbReference>
<protein>
    <submittedName>
        <fullName evidence="2">Glycosyl hydrolase</fullName>
    </submittedName>
</protein>
<dbReference type="InterPro" id="IPR029010">
    <property type="entry name" value="ThuA-like"/>
</dbReference>
<dbReference type="SUPFAM" id="SSF52317">
    <property type="entry name" value="Class I glutamine amidotransferase-like"/>
    <property type="match status" value="1"/>
</dbReference>
<keyword evidence="3" id="KW-1185">Reference proteome</keyword>
<accession>A0A229NUP2</accession>
<reference evidence="2 3" key="1">
    <citation type="submission" date="2017-07" db="EMBL/GenBank/DDBJ databases">
        <title>Paenibacillus herberti R33 genome sequencing and assembly.</title>
        <authorList>
            <person name="Su W."/>
        </authorList>
    </citation>
    <scope>NUCLEOTIDE SEQUENCE [LARGE SCALE GENOMIC DNA]</scope>
    <source>
        <strain evidence="2 3">R33</strain>
    </source>
</reference>
<dbReference type="Pfam" id="PF06283">
    <property type="entry name" value="ThuA"/>
    <property type="match status" value="1"/>
</dbReference>